<evidence type="ECO:0000256" key="1">
    <source>
        <dbReference type="ARBA" id="ARBA00006432"/>
    </source>
</evidence>
<dbReference type="SUPFAM" id="SSF56801">
    <property type="entry name" value="Acetyl-CoA synthetase-like"/>
    <property type="match status" value="1"/>
</dbReference>
<feature type="domain" description="AMP-dependent synthetase/ligase" evidence="5">
    <location>
        <begin position="16"/>
        <end position="414"/>
    </location>
</feature>
<keyword evidence="2" id="KW-0276">Fatty acid metabolism</keyword>
<dbReference type="InterPro" id="IPR042099">
    <property type="entry name" value="ANL_N_sf"/>
</dbReference>
<evidence type="ECO:0000313" key="6">
    <source>
        <dbReference type="EMBL" id="MBR7671479.1"/>
    </source>
</evidence>
<keyword evidence="7" id="KW-1185">Reference proteome</keyword>
<feature type="compositionally biased region" description="Basic and acidic residues" evidence="4">
    <location>
        <begin position="567"/>
        <end position="579"/>
    </location>
</feature>
<dbReference type="EMBL" id="JAGSMN010000002">
    <property type="protein sequence ID" value="MBR7671479.1"/>
    <property type="molecule type" value="Genomic_DNA"/>
</dbReference>
<name>A0A8T4IHV6_9ACTN</name>
<dbReference type="Gene3D" id="3.40.50.12780">
    <property type="entry name" value="N-terminal domain of ligase-like"/>
    <property type="match status" value="1"/>
</dbReference>
<dbReference type="InterPro" id="IPR045851">
    <property type="entry name" value="AMP-bd_C_sf"/>
</dbReference>
<dbReference type="InterPro" id="IPR020845">
    <property type="entry name" value="AMP-binding_CS"/>
</dbReference>
<keyword evidence="3" id="KW-0443">Lipid metabolism</keyword>
<dbReference type="PANTHER" id="PTHR22754">
    <property type="entry name" value="DISCO-INTERACTING PROTEIN 2 DIP2 -RELATED"/>
    <property type="match status" value="1"/>
</dbReference>
<evidence type="ECO:0000313" key="7">
    <source>
        <dbReference type="Proteomes" id="UP000675554"/>
    </source>
</evidence>
<feature type="region of interest" description="Disordered" evidence="4">
    <location>
        <begin position="142"/>
        <end position="183"/>
    </location>
</feature>
<dbReference type="GO" id="GO:0071766">
    <property type="term" value="P:Actinobacterium-type cell wall biogenesis"/>
    <property type="evidence" value="ECO:0007669"/>
    <property type="project" value="UniProtKB-ARBA"/>
</dbReference>
<dbReference type="Gene3D" id="3.30.300.30">
    <property type="match status" value="1"/>
</dbReference>
<dbReference type="GO" id="GO:0005886">
    <property type="term" value="C:plasma membrane"/>
    <property type="evidence" value="ECO:0007669"/>
    <property type="project" value="TreeGrafter"/>
</dbReference>
<feature type="region of interest" description="Disordered" evidence="4">
    <location>
        <begin position="567"/>
        <end position="595"/>
    </location>
</feature>
<comment type="similarity">
    <text evidence="1">Belongs to the ATP-dependent AMP-binding enzyme family.</text>
</comment>
<dbReference type="InterPro" id="IPR000873">
    <property type="entry name" value="AMP-dep_synth/lig_dom"/>
</dbReference>
<gene>
    <name evidence="6" type="ORF">KDA82_00190</name>
</gene>
<protein>
    <submittedName>
        <fullName evidence="6">AMP-binding protein</fullName>
    </submittedName>
</protein>
<evidence type="ECO:0000256" key="4">
    <source>
        <dbReference type="SAM" id="MobiDB-lite"/>
    </source>
</evidence>
<organism evidence="6 7">
    <name type="scientific">Streptomyces daliensis</name>
    <dbReference type="NCBI Taxonomy" id="299421"/>
    <lineage>
        <taxon>Bacteria</taxon>
        <taxon>Bacillati</taxon>
        <taxon>Actinomycetota</taxon>
        <taxon>Actinomycetes</taxon>
        <taxon>Kitasatosporales</taxon>
        <taxon>Streptomycetaceae</taxon>
        <taxon>Streptomyces</taxon>
    </lineage>
</organism>
<dbReference type="PANTHER" id="PTHR22754:SF32">
    <property type="entry name" value="DISCO-INTERACTING PROTEIN 2"/>
    <property type="match status" value="1"/>
</dbReference>
<accession>A0A8T4IHV6</accession>
<evidence type="ECO:0000256" key="2">
    <source>
        <dbReference type="ARBA" id="ARBA00022832"/>
    </source>
</evidence>
<dbReference type="Pfam" id="PF00501">
    <property type="entry name" value="AMP-binding"/>
    <property type="match status" value="1"/>
</dbReference>
<dbReference type="GO" id="GO:0006633">
    <property type="term" value="P:fatty acid biosynthetic process"/>
    <property type="evidence" value="ECO:0007669"/>
    <property type="project" value="TreeGrafter"/>
</dbReference>
<dbReference type="AlphaFoldDB" id="A0A8T4IHV6"/>
<dbReference type="GO" id="GO:0070566">
    <property type="term" value="F:adenylyltransferase activity"/>
    <property type="evidence" value="ECO:0007669"/>
    <property type="project" value="TreeGrafter"/>
</dbReference>
<reference evidence="6" key="1">
    <citation type="submission" date="2021-04" db="EMBL/GenBank/DDBJ databases">
        <title>Sequencing of actinobacteria type strains.</title>
        <authorList>
            <person name="Nguyen G.-S."/>
            <person name="Wentzel A."/>
        </authorList>
    </citation>
    <scope>NUCLEOTIDE SEQUENCE</scope>
    <source>
        <strain evidence="6">DSM 42095</strain>
    </source>
</reference>
<sequence>MTQAPRAETVIDALLDSARHTPDRPAFRVIERSEEEFALSYADVHRLVGQAVAGLAAHRIGAADRVILVLPTSRDFLSVYLGCLYAGVVPVVVPEPMDGRTAHYAAHLRGLAEHARAGHVITSPEWEKELQPLLTTPVLTPDTLRAASPAPDPPPASLDPPRATAASPAHLQATSGSTGTPKLAMIRHGNITANVRSIAEAIRGRPEDTLVSWLPLFHDMGLIGISYALRARIPMVLSDPVNFLRNPLSWLRWISRYGGTLSPAPSSAFHMCVRVAKRRPPDGLDLSAWRVALCGAEPVPESTMRDFQETFAPFGLSGTTLCPVYGLAESTLAVTISDVGRPYSVDRVDAAALAARGRAVPRPADDPRTTGAMCVGRALPDHTLRVVDADGAPLPDRTIGEIEVAGPSVVDGYLPEPDVAEEAADPLTREDGFLRTGDLGYQVGGELYVTGRRKDLVIIAGRNYVPNQIETFVEAVTRSPRTPAVVAVGLPDPMLRTEQLHLLLDERLADGRDRRDITARVSDALAEVFGIGGVAYHWIRRADLPRTTSGKIQRHLCRKLIEDDRATEDHRARGAHDAGPEPGPGAVREARQTHR</sequence>
<evidence type="ECO:0000256" key="3">
    <source>
        <dbReference type="ARBA" id="ARBA00023098"/>
    </source>
</evidence>
<evidence type="ECO:0000259" key="5">
    <source>
        <dbReference type="Pfam" id="PF00501"/>
    </source>
</evidence>
<comment type="caution">
    <text evidence="6">The sequence shown here is derived from an EMBL/GenBank/DDBJ whole genome shotgun (WGS) entry which is preliminary data.</text>
</comment>
<dbReference type="Proteomes" id="UP000675554">
    <property type="component" value="Unassembled WGS sequence"/>
</dbReference>
<dbReference type="FunFam" id="3.40.50.12780:FF:000013">
    <property type="entry name" value="Long-chain-fatty-acid--AMP ligase FadD32"/>
    <property type="match status" value="1"/>
</dbReference>
<dbReference type="PROSITE" id="PS00455">
    <property type="entry name" value="AMP_BINDING"/>
    <property type="match status" value="1"/>
</dbReference>
<proteinExistence type="inferred from homology"/>